<accession>A0A0A6Q1J5</accession>
<evidence type="ECO:0000313" key="2">
    <source>
        <dbReference type="Proteomes" id="UP000238081"/>
    </source>
</evidence>
<gene>
    <name evidence="1" type="ORF">AWN73_03340</name>
</gene>
<protein>
    <recommendedName>
        <fullName evidence="3">DUF3794 domain-containing protein</fullName>
    </recommendedName>
</protein>
<proteinExistence type="predicted"/>
<dbReference type="RefSeq" id="WP_043662133.1">
    <property type="nucleotide sequence ID" value="NZ_JSEG01000002.1"/>
</dbReference>
<evidence type="ECO:0000313" key="1">
    <source>
        <dbReference type="EMBL" id="PPV13580.1"/>
    </source>
</evidence>
<dbReference type="Proteomes" id="UP000238081">
    <property type="component" value="Unassembled WGS sequence"/>
</dbReference>
<dbReference type="AlphaFoldDB" id="A0A0A6Q1J5"/>
<sequence length="229" mass="26121">MNEKNNLSKNISCEYYVPLGKAGSLIIQAPVVLSYLKVNIPIYTNINLSKNCLNVKTTQNKIFIKKPRLASDNKLILTGHIEKSLSYKTNSNNTSKFSGTKTLNMDIQIEEHVNITFDQFPVKSEKSTEFYYEKSEEPINCNMEFIELIQDNIQYTDSGYVNKLILSLQFSLTQLQYVFIPEPEGDVQLLKPNSNTPIQTKKTNDFYYSIGFDNSVGLIANRTFIDNSP</sequence>
<dbReference type="EMBL" id="LRDH01000118">
    <property type="protein sequence ID" value="PPV13580.1"/>
    <property type="molecule type" value="Genomic_DNA"/>
</dbReference>
<organism evidence="1 2">
    <name type="scientific">Clostridium butyricum</name>
    <dbReference type="NCBI Taxonomy" id="1492"/>
    <lineage>
        <taxon>Bacteria</taxon>
        <taxon>Bacillati</taxon>
        <taxon>Bacillota</taxon>
        <taxon>Clostridia</taxon>
        <taxon>Eubacteriales</taxon>
        <taxon>Clostridiaceae</taxon>
        <taxon>Clostridium</taxon>
    </lineage>
</organism>
<comment type="caution">
    <text evidence="1">The sequence shown here is derived from an EMBL/GenBank/DDBJ whole genome shotgun (WGS) entry which is preliminary data.</text>
</comment>
<reference evidence="1 2" key="1">
    <citation type="submission" date="2016-01" db="EMBL/GenBank/DDBJ databases">
        <title>Characterization of the Clostridium difficile lineages that are prevalent in Hong Kong and China.</title>
        <authorList>
            <person name="Kwok J.S.-L."/>
            <person name="Lam W.-Y."/>
            <person name="Ip M."/>
            <person name="Chan T.-F."/>
            <person name="Hawkey P.M."/>
            <person name="Tsui S.K.-W."/>
        </authorList>
    </citation>
    <scope>NUCLEOTIDE SEQUENCE [LARGE SCALE GENOMIC DNA]</scope>
    <source>
        <strain evidence="1 2">300064</strain>
    </source>
</reference>
<name>A0A0A6Q1J5_CLOBU</name>
<evidence type="ECO:0008006" key="3">
    <source>
        <dbReference type="Google" id="ProtNLM"/>
    </source>
</evidence>